<accession>A0A498RBS2</accession>
<dbReference type="InterPro" id="IPR024042">
    <property type="entry name" value="TM1646-like_dom_sf"/>
</dbReference>
<evidence type="ECO:0008006" key="4">
    <source>
        <dbReference type="Google" id="ProtNLM"/>
    </source>
</evidence>
<evidence type="ECO:0000313" key="2">
    <source>
        <dbReference type="EMBL" id="VBB06588.1"/>
    </source>
</evidence>
<proteinExistence type="predicted"/>
<dbReference type="SUPFAM" id="SSF158397">
    <property type="entry name" value="TM1646-like"/>
    <property type="match status" value="1"/>
</dbReference>
<reference evidence="2 3" key="1">
    <citation type="submission" date="2018-06" db="EMBL/GenBank/DDBJ databases">
        <authorList>
            <person name="Strepis N."/>
        </authorList>
    </citation>
    <scope>NUCLEOTIDE SEQUENCE [LARGE SCALE GENOMIC DNA]</scope>
    <source>
        <strain evidence="2">LUCI</strain>
    </source>
</reference>
<dbReference type="InterPro" id="IPR005585">
    <property type="entry name" value="DUF327"/>
</dbReference>
<sequence length="148" mass="16741">MKVNKMGTSNIPMVSERESTGKPDKVGNHFASELLNSQDKQSVEQLNALLRQIDEQGQKLGSTPTYAELKSYKELVRKFIGEAVGRMYSLESKNGWDSQGRQKMYTIIKQVDQTLADMTEDVRSGQEKQLEILAKHDAIRGMLVDLYT</sequence>
<dbReference type="Gene3D" id="1.20.120.490">
    <property type="entry name" value="Hypothetical protein TM1646-like domain"/>
    <property type="match status" value="1"/>
</dbReference>
<dbReference type="EMBL" id="UPPP01000065">
    <property type="protein sequence ID" value="VBB06588.1"/>
    <property type="molecule type" value="Genomic_DNA"/>
</dbReference>
<feature type="compositionally biased region" description="Polar residues" evidence="1">
    <location>
        <begin position="1"/>
        <end position="12"/>
    </location>
</feature>
<dbReference type="AlphaFoldDB" id="A0A498RBS2"/>
<feature type="region of interest" description="Disordered" evidence="1">
    <location>
        <begin position="1"/>
        <end position="28"/>
    </location>
</feature>
<evidence type="ECO:0000256" key="1">
    <source>
        <dbReference type="SAM" id="MobiDB-lite"/>
    </source>
</evidence>
<dbReference type="Proteomes" id="UP000277811">
    <property type="component" value="Unassembled WGS sequence"/>
</dbReference>
<dbReference type="OrthoDB" id="1680946at2"/>
<protein>
    <recommendedName>
        <fullName evidence="4">DUF327 domain-containing protein</fullName>
    </recommendedName>
</protein>
<organism evidence="2 3">
    <name type="scientific">Lucifera butyrica</name>
    <dbReference type="NCBI Taxonomy" id="1351585"/>
    <lineage>
        <taxon>Bacteria</taxon>
        <taxon>Bacillati</taxon>
        <taxon>Bacillota</taxon>
        <taxon>Negativicutes</taxon>
        <taxon>Veillonellales</taxon>
        <taxon>Veillonellaceae</taxon>
        <taxon>Lucifera</taxon>
    </lineage>
</organism>
<dbReference type="Pfam" id="PF03885">
    <property type="entry name" value="DUF327"/>
    <property type="match status" value="1"/>
</dbReference>
<feature type="compositionally biased region" description="Basic and acidic residues" evidence="1">
    <location>
        <begin position="15"/>
        <end position="27"/>
    </location>
</feature>
<evidence type="ECO:0000313" key="3">
    <source>
        <dbReference type="Proteomes" id="UP000277811"/>
    </source>
</evidence>
<name>A0A498RBS2_9FIRM</name>
<gene>
    <name evidence="2" type="ORF">LUCI_1824</name>
</gene>
<dbReference type="RefSeq" id="WP_122627529.1">
    <property type="nucleotide sequence ID" value="NZ_UPPP01000065.1"/>
</dbReference>
<keyword evidence="3" id="KW-1185">Reference proteome</keyword>